<dbReference type="AlphaFoldDB" id="A0A9D4ARQ1"/>
<proteinExistence type="predicted"/>
<evidence type="ECO:0000313" key="2">
    <source>
        <dbReference type="EMBL" id="KAH1168179.1"/>
    </source>
</evidence>
<organism evidence="2 3">
    <name type="scientific">Mauremys mutica</name>
    <name type="common">yellowpond turtle</name>
    <dbReference type="NCBI Taxonomy" id="74926"/>
    <lineage>
        <taxon>Eukaryota</taxon>
        <taxon>Metazoa</taxon>
        <taxon>Chordata</taxon>
        <taxon>Craniata</taxon>
        <taxon>Vertebrata</taxon>
        <taxon>Euteleostomi</taxon>
        <taxon>Archelosauria</taxon>
        <taxon>Testudinata</taxon>
        <taxon>Testudines</taxon>
        <taxon>Cryptodira</taxon>
        <taxon>Durocryptodira</taxon>
        <taxon>Testudinoidea</taxon>
        <taxon>Geoemydidae</taxon>
        <taxon>Geoemydinae</taxon>
        <taxon>Mauremys</taxon>
    </lineage>
</organism>
<dbReference type="EMBL" id="JAHDVG010000486">
    <property type="protein sequence ID" value="KAH1168179.1"/>
    <property type="molecule type" value="Genomic_DNA"/>
</dbReference>
<reference evidence="2" key="1">
    <citation type="submission" date="2021-09" db="EMBL/GenBank/DDBJ databases">
        <title>The genome of Mauremys mutica provides insights into the evolution of semi-aquatic lifestyle.</title>
        <authorList>
            <person name="Gong S."/>
            <person name="Gao Y."/>
        </authorList>
    </citation>
    <scope>NUCLEOTIDE SEQUENCE</scope>
    <source>
        <strain evidence="2">MM-2020</strain>
        <tissue evidence="2">Muscle</tissue>
    </source>
</reference>
<evidence type="ECO:0000256" key="1">
    <source>
        <dbReference type="SAM" id="MobiDB-lite"/>
    </source>
</evidence>
<evidence type="ECO:0000313" key="3">
    <source>
        <dbReference type="Proteomes" id="UP000827986"/>
    </source>
</evidence>
<feature type="region of interest" description="Disordered" evidence="1">
    <location>
        <begin position="25"/>
        <end position="52"/>
    </location>
</feature>
<keyword evidence="3" id="KW-1185">Reference proteome</keyword>
<dbReference type="Proteomes" id="UP000827986">
    <property type="component" value="Unassembled WGS sequence"/>
</dbReference>
<name>A0A9D4ARQ1_9SAUR</name>
<sequence>MPNRGVQGTVSGRFLTLERAGLKDVGQGPRANRTKTVPAGLICPSGDDPGWGTARSRRPLRCLDGARPLLLSRWPPKAFGLRPGPPSLVVGQALGACPAPGWGEGCLKGAAAPT</sequence>
<comment type="caution">
    <text evidence="2">The sequence shown here is derived from an EMBL/GenBank/DDBJ whole genome shotgun (WGS) entry which is preliminary data.</text>
</comment>
<accession>A0A9D4ARQ1</accession>
<protein>
    <submittedName>
        <fullName evidence="2">Uncharacterized protein</fullName>
    </submittedName>
</protein>
<gene>
    <name evidence="2" type="ORF">KIL84_003662</name>
</gene>